<dbReference type="InterPro" id="IPR016181">
    <property type="entry name" value="Acyl_CoA_acyltransferase"/>
</dbReference>
<dbReference type="EC" id="2.3.1.178" evidence="3 8"/>
<evidence type="ECO:0000256" key="6">
    <source>
        <dbReference type="ARBA" id="ARBA00023315"/>
    </source>
</evidence>
<evidence type="ECO:0000256" key="4">
    <source>
        <dbReference type="ARBA" id="ARBA00017935"/>
    </source>
</evidence>
<evidence type="ECO:0000256" key="3">
    <source>
        <dbReference type="ARBA" id="ARBA00012355"/>
    </source>
</evidence>
<evidence type="ECO:0000256" key="5">
    <source>
        <dbReference type="ARBA" id="ARBA00022679"/>
    </source>
</evidence>
<keyword evidence="5 8" id="KW-0808">Transferase</keyword>
<keyword evidence="6 8" id="KW-0012">Acyltransferase</keyword>
<evidence type="ECO:0000259" key="9">
    <source>
        <dbReference type="PROSITE" id="PS51186"/>
    </source>
</evidence>
<evidence type="ECO:0000256" key="8">
    <source>
        <dbReference type="RuleBase" id="RU365045"/>
    </source>
</evidence>
<dbReference type="OrthoDB" id="2436196at2"/>
<dbReference type="EMBL" id="MJMJ01000043">
    <property type="protein sequence ID" value="OLQ86366.1"/>
    <property type="molecule type" value="Genomic_DNA"/>
</dbReference>
<dbReference type="GO" id="GO:0019491">
    <property type="term" value="P:ectoine biosynthetic process"/>
    <property type="evidence" value="ECO:0007669"/>
    <property type="project" value="UniProtKB-UniPathway"/>
</dbReference>
<dbReference type="STRING" id="1381081.BIY22_12020"/>
<dbReference type="GO" id="GO:0033816">
    <property type="term" value="F:diaminobutyrate acetyltransferase activity"/>
    <property type="evidence" value="ECO:0007669"/>
    <property type="project" value="UniProtKB-EC"/>
</dbReference>
<proteinExistence type="inferred from homology"/>
<dbReference type="InterPro" id="IPR000182">
    <property type="entry name" value="GNAT_dom"/>
</dbReference>
<dbReference type="NCBIfam" id="TIGR02406">
    <property type="entry name" value="ectoine_EctA"/>
    <property type="match status" value="1"/>
</dbReference>
<dbReference type="CDD" id="cd04301">
    <property type="entry name" value="NAT_SF"/>
    <property type="match status" value="1"/>
</dbReference>
<reference evidence="10 11" key="1">
    <citation type="submission" date="2016-09" db="EMBL/GenBank/DDBJ databases">
        <title>Genomic Taxonomy of the Vibrionaceae.</title>
        <authorList>
            <person name="Gonzalez-Castillo A."/>
            <person name="Gomez-Gil B."/>
            <person name="Enciso-Ibarra K."/>
        </authorList>
    </citation>
    <scope>NUCLEOTIDE SEQUENCE [LARGE SCALE GENOMIC DNA]</scope>
    <source>
        <strain evidence="10 11">CAIM 703</strain>
    </source>
</reference>
<evidence type="ECO:0000313" key="11">
    <source>
        <dbReference type="Proteomes" id="UP000186313"/>
    </source>
</evidence>
<organism evidence="10 11">
    <name type="scientific">Vibrio panuliri</name>
    <dbReference type="NCBI Taxonomy" id="1381081"/>
    <lineage>
        <taxon>Bacteria</taxon>
        <taxon>Pseudomonadati</taxon>
        <taxon>Pseudomonadota</taxon>
        <taxon>Gammaproteobacteria</taxon>
        <taxon>Vibrionales</taxon>
        <taxon>Vibrionaceae</taxon>
        <taxon>Vibrio</taxon>
    </lineage>
</organism>
<dbReference type="SUPFAM" id="SSF55729">
    <property type="entry name" value="Acyl-CoA N-acyltransferases (Nat)"/>
    <property type="match status" value="1"/>
</dbReference>
<dbReference type="RefSeq" id="WP_075710295.1">
    <property type="nucleotide sequence ID" value="NZ_MJMJ01000043.1"/>
</dbReference>
<feature type="domain" description="N-acetyltransferase" evidence="9">
    <location>
        <begin position="21"/>
        <end position="177"/>
    </location>
</feature>
<dbReference type="PROSITE" id="PS51186">
    <property type="entry name" value="GNAT"/>
    <property type="match status" value="1"/>
</dbReference>
<comment type="pathway">
    <text evidence="1 8">Amine and polyamine biosynthesis; ectoine biosynthesis; L-ectoine from L-aspartate 4-semialdehyde: step 2/3.</text>
</comment>
<accession>A0A1Q9HB15</accession>
<dbReference type="AlphaFoldDB" id="A0A1Q9HB15"/>
<dbReference type="Proteomes" id="UP000186313">
    <property type="component" value="Unassembled WGS sequence"/>
</dbReference>
<sequence>MITSEPYLAAEDGATKLSEKWLFRQPKITDGDDIFSLIAACPPLDINSSYCNFLQATHFSSTCILVEQNGQVAGFISAYTKPTEEDVLFVWQVAVAPDFRGHGLALKMLKTLLKRDSLQHISAIETTITKANHASWALFKRFDAQQGGFGKTSIFLEQDAHFNGKHDTEYLYRIPTK</sequence>
<name>A0A1Q9HB15_9VIBR</name>
<protein>
    <recommendedName>
        <fullName evidence="4 8">L-2,4-diaminobutyric acid acetyltransferase</fullName>
        <shortName evidence="8">DABA acetyltransferase</shortName>
        <ecNumber evidence="3 8">2.3.1.178</ecNumber>
    </recommendedName>
</protein>
<comment type="caution">
    <text evidence="10">The sequence shown here is derived from an EMBL/GenBank/DDBJ whole genome shotgun (WGS) entry which is preliminary data.</text>
</comment>
<dbReference type="Gene3D" id="3.40.630.30">
    <property type="match status" value="1"/>
</dbReference>
<gene>
    <name evidence="8" type="primary">ectA</name>
    <name evidence="10" type="ORF">BIY22_12020</name>
</gene>
<comment type="function">
    <text evidence="8">Catalyzes the acetylation of L-2,4-diaminobutyrate (DABA) to gamma-N-acetyl-alpha,gamma-diaminobutyric acid (ADABA) with acetyl coenzyme A.</text>
</comment>
<evidence type="ECO:0000313" key="10">
    <source>
        <dbReference type="EMBL" id="OLQ86366.1"/>
    </source>
</evidence>
<evidence type="ECO:0000256" key="7">
    <source>
        <dbReference type="ARBA" id="ARBA00048924"/>
    </source>
</evidence>
<dbReference type="UniPathway" id="UPA00067">
    <property type="reaction ID" value="UER00122"/>
</dbReference>
<evidence type="ECO:0000256" key="2">
    <source>
        <dbReference type="ARBA" id="ARBA00010712"/>
    </source>
</evidence>
<evidence type="ECO:0000256" key="1">
    <source>
        <dbReference type="ARBA" id="ARBA00004978"/>
    </source>
</evidence>
<comment type="catalytic activity">
    <reaction evidence="7 8">
        <text>L-2,4-diaminobutanoate + acetyl-CoA = (2S)-4-acetamido-2-aminobutanoate + CoA + H(+)</text>
        <dbReference type="Rhea" id="RHEA:16901"/>
        <dbReference type="ChEBI" id="CHEBI:15378"/>
        <dbReference type="ChEBI" id="CHEBI:57287"/>
        <dbReference type="ChEBI" id="CHEBI:57288"/>
        <dbReference type="ChEBI" id="CHEBI:58761"/>
        <dbReference type="ChEBI" id="CHEBI:58929"/>
        <dbReference type="EC" id="2.3.1.178"/>
    </reaction>
</comment>
<dbReference type="InterPro" id="IPR012772">
    <property type="entry name" value="Ectoine_EctA"/>
</dbReference>
<dbReference type="Pfam" id="PF00583">
    <property type="entry name" value="Acetyltransf_1"/>
    <property type="match status" value="1"/>
</dbReference>
<comment type="similarity">
    <text evidence="2 8">Belongs to the acetyltransferase family. EctA subfamily.</text>
</comment>